<reference evidence="1" key="1">
    <citation type="submission" date="2021-02" db="EMBL/GenBank/DDBJ databases">
        <authorList>
            <person name="Nowell W R."/>
        </authorList>
    </citation>
    <scope>NUCLEOTIDE SEQUENCE</scope>
</reference>
<proteinExistence type="predicted"/>
<protein>
    <submittedName>
        <fullName evidence="1">Uncharacterized protein</fullName>
    </submittedName>
</protein>
<organism evidence="1 3">
    <name type="scientific">Adineta steineri</name>
    <dbReference type="NCBI Taxonomy" id="433720"/>
    <lineage>
        <taxon>Eukaryota</taxon>
        <taxon>Metazoa</taxon>
        <taxon>Spiralia</taxon>
        <taxon>Gnathifera</taxon>
        <taxon>Rotifera</taxon>
        <taxon>Eurotatoria</taxon>
        <taxon>Bdelloidea</taxon>
        <taxon>Adinetida</taxon>
        <taxon>Adinetidae</taxon>
        <taxon>Adineta</taxon>
    </lineage>
</organism>
<accession>A0A815FEC1</accession>
<sequence>MEDHHVILVYVQTLKLKLEASNYHYFVMQTTCWEFDVTSLPNANFFLFSSRRAAVNADVDGGADVGLDADAVFDAGSGDGGDRC</sequence>
<gene>
    <name evidence="1" type="ORF">IZO911_LOCUS35323</name>
    <name evidence="2" type="ORF">KXQ929_LOCUS14907</name>
</gene>
<name>A0A815FEC1_9BILA</name>
<comment type="caution">
    <text evidence="1">The sequence shown here is derived from an EMBL/GenBank/DDBJ whole genome shotgun (WGS) entry which is preliminary data.</text>
</comment>
<dbReference type="AlphaFoldDB" id="A0A815FEC1"/>
<evidence type="ECO:0000313" key="3">
    <source>
        <dbReference type="Proteomes" id="UP000663860"/>
    </source>
</evidence>
<dbReference type="EMBL" id="CAJOBB010000843">
    <property type="protein sequence ID" value="CAF3762875.1"/>
    <property type="molecule type" value="Genomic_DNA"/>
</dbReference>
<dbReference type="Proteomes" id="UP000663868">
    <property type="component" value="Unassembled WGS sequence"/>
</dbReference>
<dbReference type="Proteomes" id="UP000663860">
    <property type="component" value="Unassembled WGS sequence"/>
</dbReference>
<dbReference type="EMBL" id="CAJNOE010000746">
    <property type="protein sequence ID" value="CAF1324282.1"/>
    <property type="molecule type" value="Genomic_DNA"/>
</dbReference>
<evidence type="ECO:0000313" key="2">
    <source>
        <dbReference type="EMBL" id="CAF3762875.1"/>
    </source>
</evidence>
<evidence type="ECO:0000313" key="1">
    <source>
        <dbReference type="EMBL" id="CAF1324282.1"/>
    </source>
</evidence>